<evidence type="ECO:0000313" key="4">
    <source>
        <dbReference type="EMBL" id="SVC06846.1"/>
    </source>
</evidence>
<accession>A0A382J4N0</accession>
<dbReference type="AlphaFoldDB" id="A0A382J4N0"/>
<feature type="coiled-coil region" evidence="2">
    <location>
        <begin position="43"/>
        <end position="95"/>
    </location>
</feature>
<keyword evidence="2" id="KW-0175">Coiled coil</keyword>
<dbReference type="PANTHER" id="PTHR43804:SF7">
    <property type="entry name" value="LD18447P"/>
    <property type="match status" value="1"/>
</dbReference>
<organism evidence="4">
    <name type="scientific">marine metagenome</name>
    <dbReference type="NCBI Taxonomy" id="408172"/>
    <lineage>
        <taxon>unclassified sequences</taxon>
        <taxon>metagenomes</taxon>
        <taxon>ecological metagenomes</taxon>
    </lineage>
</organism>
<protein>
    <recommendedName>
        <fullName evidence="3">Peptide chain release factor domain-containing protein</fullName>
    </recommendedName>
</protein>
<dbReference type="PANTHER" id="PTHR43804">
    <property type="entry name" value="LD18447P"/>
    <property type="match status" value="1"/>
</dbReference>
<dbReference type="Gene3D" id="6.10.140.1950">
    <property type="match status" value="1"/>
</dbReference>
<evidence type="ECO:0000259" key="3">
    <source>
        <dbReference type="SMART" id="SM00937"/>
    </source>
</evidence>
<name>A0A382J4N0_9ZZZZ</name>
<dbReference type="EMBL" id="UINC01071718">
    <property type="protein sequence ID" value="SVC06846.1"/>
    <property type="molecule type" value="Genomic_DNA"/>
</dbReference>
<dbReference type="InterPro" id="IPR050057">
    <property type="entry name" value="Prokaryotic/Mito_RF"/>
</dbReference>
<dbReference type="SMART" id="SM00937">
    <property type="entry name" value="PCRF"/>
    <property type="match status" value="1"/>
</dbReference>
<dbReference type="Pfam" id="PF03462">
    <property type="entry name" value="PCRF"/>
    <property type="match status" value="1"/>
</dbReference>
<reference evidence="4" key="1">
    <citation type="submission" date="2018-05" db="EMBL/GenBank/DDBJ databases">
        <authorList>
            <person name="Lanie J.A."/>
            <person name="Ng W.-L."/>
            <person name="Kazmierczak K.M."/>
            <person name="Andrzejewski T.M."/>
            <person name="Davidsen T.M."/>
            <person name="Wayne K.J."/>
            <person name="Tettelin H."/>
            <person name="Glass J.I."/>
            <person name="Rusch D."/>
            <person name="Podicherti R."/>
            <person name="Tsui H.-C.T."/>
            <person name="Winkler M.E."/>
        </authorList>
    </citation>
    <scope>NUCLEOTIDE SEQUENCE</scope>
</reference>
<evidence type="ECO:0000256" key="1">
    <source>
        <dbReference type="ARBA" id="ARBA00022481"/>
    </source>
</evidence>
<dbReference type="Gene3D" id="3.30.70.1660">
    <property type="match status" value="1"/>
</dbReference>
<dbReference type="GO" id="GO:0006415">
    <property type="term" value="P:translational termination"/>
    <property type="evidence" value="ECO:0007669"/>
    <property type="project" value="InterPro"/>
</dbReference>
<evidence type="ECO:0000256" key="2">
    <source>
        <dbReference type="SAM" id="Coils"/>
    </source>
</evidence>
<keyword evidence="1" id="KW-0488">Methylation</keyword>
<gene>
    <name evidence="4" type="ORF">METZ01_LOCUS259700</name>
</gene>
<dbReference type="SUPFAM" id="SSF75620">
    <property type="entry name" value="Release factor"/>
    <property type="match status" value="1"/>
</dbReference>
<feature type="non-terminal residue" evidence="4">
    <location>
        <position position="143"/>
    </location>
</feature>
<dbReference type="InterPro" id="IPR005139">
    <property type="entry name" value="PCRF"/>
</dbReference>
<proteinExistence type="predicted"/>
<feature type="domain" description="Peptide chain release factor" evidence="3">
    <location>
        <begin position="65"/>
        <end position="143"/>
    </location>
</feature>
<dbReference type="InterPro" id="IPR045853">
    <property type="entry name" value="Pep_chain_release_fac_I_sf"/>
</dbReference>
<sequence length="143" mass="16275">MDLRPHIEKFATRMTEVENDLGDPKVFENNRRAQELGREYARLKGLVAKGEELFKAKEELEENRELIAGNDTEMAEMAQEEISRLEARVPELERELQFGLVPPDPSDSRNTIIEIRAGAGGDESALFTGDLFRMYTRYADGRG</sequence>